<name>A0AAP0CEB5_9ASTR</name>
<keyword evidence="1" id="KW-0694">RNA-binding</keyword>
<dbReference type="PROSITE" id="PS50102">
    <property type="entry name" value="RRM"/>
    <property type="match status" value="1"/>
</dbReference>
<dbReference type="EMBL" id="JBCNJP010000027">
    <property type="protein sequence ID" value="KAK9051848.1"/>
    <property type="molecule type" value="Genomic_DNA"/>
</dbReference>
<gene>
    <name evidence="3" type="ORF">SSX86_028476</name>
</gene>
<dbReference type="CDD" id="cd00590">
    <property type="entry name" value="RRM_SF"/>
    <property type="match status" value="1"/>
</dbReference>
<protein>
    <recommendedName>
        <fullName evidence="2">RRM domain-containing protein</fullName>
    </recommendedName>
</protein>
<sequence length="583" mass="65309">MSRERESVRDPAAAAEEPWTVVQGRKKASDVSFFVTGFPDMVSTEDFWKAFHRVGKLWDVFISRKKRFNKENFGFLRFKEVHDLEALTRRLNEIKVRNTCIKANLSTVPRREIRAQQGNRQRFGRTSGGQKAKIFEFESGGDGPVKCWAGKSFRDATVGRVDPLVNEKVASDMTASKSPEAASIQVKMRRVEIPMEALEYPVSFKGRSLIAEAIDGEQLTNIKALRHEAGEADFDVTYVGGLHVLLVFNSQALADDFLTRKASIWPNFCVSMVRWDGQEFPRKRVACLKILGVPLHIRDDITYNTVGADFGKIIWPSNSSWLLEDSAGGEVQILTDSWRFIDEMISIAVGDITYTVMVKEGSYSWVPSFVEDELYERDSGEEVAGERRVQDGEAEDWSETEARDRVFQSLQEVDADLSTWRELSGARNIVENVVSGAPPTEFEGTRLAACGNHRSHSHDSPEDSFLASSQLGQSDGIRAQDLGFSGGCREERPNRVNGPLGSVNSLSEEGPNIALEYLDPANDITGVGSEPDPHIPDFIEDLGSDLNWENEIGVSLPILRKTSKKFKKGRDLHRQGDLRIERK</sequence>
<dbReference type="InterPro" id="IPR012677">
    <property type="entry name" value="Nucleotide-bd_a/b_plait_sf"/>
</dbReference>
<comment type="caution">
    <text evidence="3">The sequence shown here is derived from an EMBL/GenBank/DDBJ whole genome shotgun (WGS) entry which is preliminary data.</text>
</comment>
<dbReference type="AlphaFoldDB" id="A0AAP0CEB5"/>
<keyword evidence="4" id="KW-1185">Reference proteome</keyword>
<dbReference type="SUPFAM" id="SSF54928">
    <property type="entry name" value="RNA-binding domain, RBD"/>
    <property type="match status" value="1"/>
</dbReference>
<evidence type="ECO:0000313" key="3">
    <source>
        <dbReference type="EMBL" id="KAK9051848.1"/>
    </source>
</evidence>
<evidence type="ECO:0000313" key="4">
    <source>
        <dbReference type="Proteomes" id="UP001408789"/>
    </source>
</evidence>
<dbReference type="InterPro" id="IPR000504">
    <property type="entry name" value="RRM_dom"/>
</dbReference>
<proteinExistence type="predicted"/>
<organism evidence="3 4">
    <name type="scientific">Deinandra increscens subsp. villosa</name>
    <dbReference type="NCBI Taxonomy" id="3103831"/>
    <lineage>
        <taxon>Eukaryota</taxon>
        <taxon>Viridiplantae</taxon>
        <taxon>Streptophyta</taxon>
        <taxon>Embryophyta</taxon>
        <taxon>Tracheophyta</taxon>
        <taxon>Spermatophyta</taxon>
        <taxon>Magnoliopsida</taxon>
        <taxon>eudicotyledons</taxon>
        <taxon>Gunneridae</taxon>
        <taxon>Pentapetalae</taxon>
        <taxon>asterids</taxon>
        <taxon>campanulids</taxon>
        <taxon>Asterales</taxon>
        <taxon>Asteraceae</taxon>
        <taxon>Asteroideae</taxon>
        <taxon>Heliantheae alliance</taxon>
        <taxon>Madieae</taxon>
        <taxon>Madiinae</taxon>
        <taxon>Deinandra</taxon>
    </lineage>
</organism>
<feature type="domain" description="RRM" evidence="2">
    <location>
        <begin position="31"/>
        <end position="108"/>
    </location>
</feature>
<reference evidence="3 4" key="1">
    <citation type="submission" date="2024-04" db="EMBL/GenBank/DDBJ databases">
        <title>The reference genome of an endangered Asteraceae, Deinandra increscens subsp. villosa, native to the Central Coast of California.</title>
        <authorList>
            <person name="Guilliams M."/>
            <person name="Hasenstab-Lehman K."/>
            <person name="Meyer R."/>
            <person name="Mcevoy S."/>
        </authorList>
    </citation>
    <scope>NUCLEOTIDE SEQUENCE [LARGE SCALE GENOMIC DNA]</scope>
    <source>
        <tissue evidence="3">Leaf</tissue>
    </source>
</reference>
<dbReference type="GO" id="GO:0003723">
    <property type="term" value="F:RNA binding"/>
    <property type="evidence" value="ECO:0007669"/>
    <property type="project" value="UniProtKB-UniRule"/>
</dbReference>
<evidence type="ECO:0000259" key="2">
    <source>
        <dbReference type="PROSITE" id="PS50102"/>
    </source>
</evidence>
<dbReference type="Gene3D" id="3.30.70.330">
    <property type="match status" value="1"/>
</dbReference>
<dbReference type="Pfam" id="PF00076">
    <property type="entry name" value="RRM_1"/>
    <property type="match status" value="1"/>
</dbReference>
<accession>A0AAP0CEB5</accession>
<evidence type="ECO:0000256" key="1">
    <source>
        <dbReference type="PROSITE-ProRule" id="PRU00176"/>
    </source>
</evidence>
<dbReference type="Proteomes" id="UP001408789">
    <property type="component" value="Unassembled WGS sequence"/>
</dbReference>
<dbReference type="InterPro" id="IPR035979">
    <property type="entry name" value="RBD_domain_sf"/>
</dbReference>